<dbReference type="eggNOG" id="ENOG502RCW8">
    <property type="taxonomic scope" value="Eukaryota"/>
</dbReference>
<organism evidence="4">
    <name type="scientific">Entamoeba dispar (strain ATCC PRA-260 / SAW760)</name>
    <dbReference type="NCBI Taxonomy" id="370354"/>
    <lineage>
        <taxon>Eukaryota</taxon>
        <taxon>Amoebozoa</taxon>
        <taxon>Evosea</taxon>
        <taxon>Archamoebae</taxon>
        <taxon>Mastigamoebida</taxon>
        <taxon>Entamoebidae</taxon>
        <taxon>Entamoeba</taxon>
    </lineage>
</organism>
<proteinExistence type="predicted"/>
<evidence type="ECO:0000313" key="3">
    <source>
        <dbReference type="EMBL" id="EDR29589.1"/>
    </source>
</evidence>
<feature type="transmembrane region" description="Helical" evidence="2">
    <location>
        <begin position="81"/>
        <end position="101"/>
    </location>
</feature>
<dbReference type="VEuPathDB" id="AmoebaDB:EDI_210740"/>
<dbReference type="PROSITE" id="PS51257">
    <property type="entry name" value="PROKAR_LIPOPROTEIN"/>
    <property type="match status" value="1"/>
</dbReference>
<evidence type="ECO:0000256" key="1">
    <source>
        <dbReference type="SAM" id="MobiDB-lite"/>
    </source>
</evidence>
<evidence type="ECO:0000256" key="2">
    <source>
        <dbReference type="SAM" id="Phobius"/>
    </source>
</evidence>
<name>B0E7A7_ENTDS</name>
<dbReference type="OrthoDB" id="28915at2759"/>
<protein>
    <submittedName>
        <fullName evidence="3">Uncharacterized protein</fullName>
    </submittedName>
</protein>
<reference evidence="4" key="1">
    <citation type="submission" date="2007-12" db="EMBL/GenBank/DDBJ databases">
        <title>Annotation of Entamoeba dispar SAW760.</title>
        <authorList>
            <person name="Lorenzi H."/>
            <person name="Inman J."/>
            <person name="Schobel S."/>
            <person name="Amedeo P."/>
            <person name="Caler E."/>
        </authorList>
    </citation>
    <scope>NUCLEOTIDE SEQUENCE [LARGE SCALE GENOMIC DNA]</scope>
    <source>
        <strain evidence="4">ATCC PRA-260 / SAW760</strain>
    </source>
</reference>
<dbReference type="Proteomes" id="UP000008076">
    <property type="component" value="Unassembled WGS sequence"/>
</dbReference>
<dbReference type="OMA" id="TIQPECS"/>
<dbReference type="RefSeq" id="XP_001734266.1">
    <property type="nucleotide sequence ID" value="XM_001734214.1"/>
</dbReference>
<feature type="transmembrane region" description="Helical" evidence="2">
    <location>
        <begin position="47"/>
        <end position="69"/>
    </location>
</feature>
<gene>
    <name evidence="3" type="ORF">EDI_210740</name>
</gene>
<dbReference type="GeneID" id="5879163"/>
<feature type="transmembrane region" description="Helical" evidence="2">
    <location>
        <begin position="175"/>
        <end position="201"/>
    </location>
</feature>
<feature type="region of interest" description="Disordered" evidence="1">
    <location>
        <begin position="239"/>
        <end position="265"/>
    </location>
</feature>
<sequence>MKEVFVLGTLSALFTIACLYSVAAIYGISIHWTINKNETKYRLMSSLLTLVFGIIGVVFHFFATVFVFYNKKEYRRIRKLFIILLFLETVIVLPLVILSWVGGAFEVINIENFTEVKKHGFEKQFHCCYVFSNGTIQPECSCLYDNHLLFTTIKEMENDGTCTTCGDSIETNSTILFYLCCSLNILFIVSNVCFFICYIFVEVRRCCRVLTFEEEIQLRMEQLSQQRTFQQPTVENILKNQNTTNPTPQKEIEMTSQHLPQNPQQ</sequence>
<dbReference type="KEGG" id="edi:EDI_210740"/>
<dbReference type="EMBL" id="DS547959">
    <property type="protein sequence ID" value="EDR29589.1"/>
    <property type="molecule type" value="Genomic_DNA"/>
</dbReference>
<keyword evidence="4" id="KW-1185">Reference proteome</keyword>
<keyword evidence="2" id="KW-0472">Membrane</keyword>
<dbReference type="AlphaFoldDB" id="B0E7A7"/>
<evidence type="ECO:0000313" key="4">
    <source>
        <dbReference type="Proteomes" id="UP000008076"/>
    </source>
</evidence>
<keyword evidence="2" id="KW-0812">Transmembrane</keyword>
<accession>B0E7A7</accession>
<keyword evidence="2" id="KW-1133">Transmembrane helix</keyword>